<dbReference type="Gene3D" id="3.40.470.10">
    <property type="entry name" value="Uracil-DNA glycosylase-like domain"/>
    <property type="match status" value="1"/>
</dbReference>
<feature type="domain" description="Uracil-DNA glycosylase-like" evidence="11">
    <location>
        <begin position="50"/>
        <end position="216"/>
    </location>
</feature>
<dbReference type="InterPro" id="IPR051536">
    <property type="entry name" value="UDG_Type-4/5"/>
</dbReference>
<keyword evidence="5" id="KW-0408">Iron</keyword>
<dbReference type="Proteomes" id="UP000056905">
    <property type="component" value="Chromosome"/>
</dbReference>
<dbReference type="GO" id="GO:0004844">
    <property type="term" value="F:uracil DNA N-glycosylase activity"/>
    <property type="evidence" value="ECO:0007669"/>
    <property type="project" value="InterPro"/>
</dbReference>
<evidence type="ECO:0000256" key="8">
    <source>
        <dbReference type="ARBA" id="ARBA00023779"/>
    </source>
</evidence>
<reference evidence="12 13" key="1">
    <citation type="submission" date="2015-10" db="EMBL/GenBank/DDBJ databases">
        <title>Conservation of the essential genome among Caulobacter and Brevundimonas species.</title>
        <authorList>
            <person name="Scott D."/>
            <person name="Ely B."/>
        </authorList>
    </citation>
    <scope>NUCLEOTIDE SEQUENCE [LARGE SCALE GENOMIC DNA]</scope>
    <source>
        <strain evidence="12 13">CB4</strain>
    </source>
</reference>
<dbReference type="STRING" id="69395.AQ619_10200"/>
<keyword evidence="13" id="KW-1185">Reference proteome</keyword>
<dbReference type="SUPFAM" id="SSF52141">
    <property type="entry name" value="Uracil-DNA glycosylase-like"/>
    <property type="match status" value="1"/>
</dbReference>
<dbReference type="RefSeq" id="WP_062146943.1">
    <property type="nucleotide sequence ID" value="NZ_CP013002.1"/>
</dbReference>
<dbReference type="GO" id="GO:0046872">
    <property type="term" value="F:metal ion binding"/>
    <property type="evidence" value="ECO:0007669"/>
    <property type="project" value="UniProtKB-KW"/>
</dbReference>
<evidence type="ECO:0000256" key="2">
    <source>
        <dbReference type="ARBA" id="ARBA00022723"/>
    </source>
</evidence>
<feature type="region of interest" description="Disordered" evidence="10">
    <location>
        <begin position="1"/>
        <end position="22"/>
    </location>
</feature>
<protein>
    <recommendedName>
        <fullName evidence="9">Type-5 uracil-DNA glycosylase</fullName>
    </recommendedName>
</protein>
<evidence type="ECO:0000259" key="11">
    <source>
        <dbReference type="SMART" id="SM00986"/>
    </source>
</evidence>
<evidence type="ECO:0000313" key="13">
    <source>
        <dbReference type="Proteomes" id="UP000056905"/>
    </source>
</evidence>
<evidence type="ECO:0000256" key="9">
    <source>
        <dbReference type="ARBA" id="ARBA00023887"/>
    </source>
</evidence>
<organism evidence="12 13">
    <name type="scientific">Caulobacter henricii</name>
    <dbReference type="NCBI Taxonomy" id="69395"/>
    <lineage>
        <taxon>Bacteria</taxon>
        <taxon>Pseudomonadati</taxon>
        <taxon>Pseudomonadota</taxon>
        <taxon>Alphaproteobacteria</taxon>
        <taxon>Caulobacterales</taxon>
        <taxon>Caulobacteraceae</taxon>
        <taxon>Caulobacter</taxon>
    </lineage>
</organism>
<dbReference type="InterPro" id="IPR005122">
    <property type="entry name" value="Uracil-DNA_glycosylase-like"/>
</dbReference>
<evidence type="ECO:0000313" key="12">
    <source>
        <dbReference type="EMBL" id="ALL13683.1"/>
    </source>
</evidence>
<keyword evidence="3" id="KW-0227">DNA damage</keyword>
<gene>
    <name evidence="12" type="ORF">AQ619_10200</name>
</gene>
<keyword evidence="1" id="KW-0004">4Fe-4S</keyword>
<keyword evidence="6" id="KW-0411">Iron-sulfur</keyword>
<dbReference type="CDD" id="cd10031">
    <property type="entry name" value="UDG-F5_TTUDGB_like"/>
    <property type="match status" value="1"/>
</dbReference>
<dbReference type="InterPro" id="IPR044147">
    <property type="entry name" value="UdgB-like"/>
</dbReference>
<dbReference type="Pfam" id="PF03167">
    <property type="entry name" value="UDG"/>
    <property type="match status" value="1"/>
</dbReference>
<sequence>MSTEQPSNIPGEAVPSPAEPARDCPLCPRLVAYRRENQDLYPDWFNGPAPSFGDREARLLVVGLAPGRKGANRTGRPFTGDFAGALLYETLNKFGFATGRFEARADDSLRLVGSVVTNAVRCAPPGNKPETSEENACRPFLTKRIEALPRLKAIVTLGDVSRRNVLKALGLKASAGTPGHGSEFQAGPYRIFNSYHCSRLNTNTGRLTTPMFEDLFARVRDYLDTEA</sequence>
<keyword evidence="2" id="KW-0479">Metal-binding</keyword>
<dbReference type="KEGG" id="chq:AQ619_10200"/>
<keyword evidence="7" id="KW-0234">DNA repair</keyword>
<accession>A0A0P0P0L1</accession>
<dbReference type="PANTHER" id="PTHR33693">
    <property type="entry name" value="TYPE-5 URACIL-DNA GLYCOSYLASE"/>
    <property type="match status" value="1"/>
</dbReference>
<dbReference type="OrthoDB" id="9787663at2"/>
<proteinExistence type="inferred from homology"/>
<evidence type="ECO:0000256" key="6">
    <source>
        <dbReference type="ARBA" id="ARBA00023014"/>
    </source>
</evidence>
<dbReference type="GO" id="GO:0006284">
    <property type="term" value="P:base-excision repair"/>
    <property type="evidence" value="ECO:0007669"/>
    <property type="project" value="InterPro"/>
</dbReference>
<keyword evidence="4" id="KW-0378">Hydrolase</keyword>
<dbReference type="GO" id="GO:0051539">
    <property type="term" value="F:4 iron, 4 sulfur cluster binding"/>
    <property type="evidence" value="ECO:0007669"/>
    <property type="project" value="UniProtKB-KW"/>
</dbReference>
<dbReference type="GO" id="GO:0033958">
    <property type="term" value="F:DNA-deoxyinosine glycosylase activity"/>
    <property type="evidence" value="ECO:0007669"/>
    <property type="project" value="InterPro"/>
</dbReference>
<comment type="similarity">
    <text evidence="8">Belongs to the uracil-DNA glycosylase (UDG) superfamily. Type 5 (UDGb) family.</text>
</comment>
<dbReference type="AlphaFoldDB" id="A0A0P0P0L1"/>
<dbReference type="PANTHER" id="PTHR33693:SF3">
    <property type="entry name" value="TYPE-5 URACIL-DNA GLYCOSYLASE"/>
    <property type="match status" value="1"/>
</dbReference>
<evidence type="ECO:0000256" key="5">
    <source>
        <dbReference type="ARBA" id="ARBA00023004"/>
    </source>
</evidence>
<evidence type="ECO:0000256" key="4">
    <source>
        <dbReference type="ARBA" id="ARBA00022801"/>
    </source>
</evidence>
<evidence type="ECO:0000256" key="7">
    <source>
        <dbReference type="ARBA" id="ARBA00023204"/>
    </source>
</evidence>
<name>A0A0P0P0L1_9CAUL</name>
<dbReference type="SMART" id="SM00987">
    <property type="entry name" value="UreE_C"/>
    <property type="match status" value="1"/>
</dbReference>
<dbReference type="InterPro" id="IPR036895">
    <property type="entry name" value="Uracil-DNA_glycosylase-like_sf"/>
</dbReference>
<dbReference type="EMBL" id="CP013002">
    <property type="protein sequence ID" value="ALL13683.1"/>
    <property type="molecule type" value="Genomic_DNA"/>
</dbReference>
<dbReference type="SMART" id="SM00986">
    <property type="entry name" value="UDG"/>
    <property type="match status" value="1"/>
</dbReference>
<evidence type="ECO:0000256" key="10">
    <source>
        <dbReference type="SAM" id="MobiDB-lite"/>
    </source>
</evidence>
<evidence type="ECO:0000256" key="3">
    <source>
        <dbReference type="ARBA" id="ARBA00022763"/>
    </source>
</evidence>
<evidence type="ECO:0000256" key="1">
    <source>
        <dbReference type="ARBA" id="ARBA00022485"/>
    </source>
</evidence>